<keyword evidence="1" id="KW-0732">Signal</keyword>
<evidence type="ECO:0000256" key="1">
    <source>
        <dbReference type="SAM" id="SignalP"/>
    </source>
</evidence>
<reference evidence="2" key="1">
    <citation type="submission" date="2014-05" db="EMBL/GenBank/DDBJ databases">
        <authorList>
            <person name="Chronopoulou M."/>
        </authorList>
    </citation>
    <scope>NUCLEOTIDE SEQUENCE</scope>
    <source>
        <tissue evidence="2">Whole organism</tissue>
    </source>
</reference>
<sequence length="83" mass="9701">LTITIVRISICFLLGTTFISDDWAAYHNLGNELYMVHFTVVHKYNFVDPLIGAHTQTIESLWSHLKDMMLRQLEVMNTSRELF</sequence>
<organism evidence="2">
    <name type="scientific">Lepeophtheirus salmonis</name>
    <name type="common">Salmon louse</name>
    <name type="synonym">Caligus salmonis</name>
    <dbReference type="NCBI Taxonomy" id="72036"/>
    <lineage>
        <taxon>Eukaryota</taxon>
        <taxon>Metazoa</taxon>
        <taxon>Ecdysozoa</taxon>
        <taxon>Arthropoda</taxon>
        <taxon>Crustacea</taxon>
        <taxon>Multicrustacea</taxon>
        <taxon>Hexanauplia</taxon>
        <taxon>Copepoda</taxon>
        <taxon>Siphonostomatoida</taxon>
        <taxon>Caligidae</taxon>
        <taxon>Lepeophtheirus</taxon>
    </lineage>
</organism>
<dbReference type="PANTHER" id="PTHR47163:SF2">
    <property type="entry name" value="SI:DKEY-17M8.2"/>
    <property type="match status" value="1"/>
</dbReference>
<feature type="signal peptide" evidence="1">
    <location>
        <begin position="1"/>
        <end position="24"/>
    </location>
</feature>
<feature type="chain" id="PRO_5005488814" description="ISXO2-like transposase domain-containing protein" evidence="1">
    <location>
        <begin position="25"/>
        <end position="83"/>
    </location>
</feature>
<name>A0A0K2UK64_LEPSM</name>
<feature type="non-terminal residue" evidence="2">
    <location>
        <position position="1"/>
    </location>
</feature>
<proteinExistence type="predicted"/>
<evidence type="ECO:0008006" key="3">
    <source>
        <dbReference type="Google" id="ProtNLM"/>
    </source>
</evidence>
<accession>A0A0K2UK64</accession>
<evidence type="ECO:0000313" key="2">
    <source>
        <dbReference type="EMBL" id="CDW38076.1"/>
    </source>
</evidence>
<dbReference type="InterPro" id="IPR053164">
    <property type="entry name" value="IS1016-like_transposase"/>
</dbReference>
<dbReference type="EMBL" id="HACA01020715">
    <property type="protein sequence ID" value="CDW38076.1"/>
    <property type="molecule type" value="Transcribed_RNA"/>
</dbReference>
<dbReference type="PANTHER" id="PTHR47163">
    <property type="entry name" value="DDE_TNP_IS1595 DOMAIN-CONTAINING PROTEIN"/>
    <property type="match status" value="1"/>
</dbReference>
<dbReference type="AlphaFoldDB" id="A0A0K2UK64"/>
<protein>
    <recommendedName>
        <fullName evidence="3">ISXO2-like transposase domain-containing protein</fullName>
    </recommendedName>
</protein>